<dbReference type="Gene3D" id="3.30.70.360">
    <property type="match status" value="1"/>
</dbReference>
<accession>A0A380N3Z7</accession>
<keyword evidence="6" id="KW-1185">Reference proteome</keyword>
<dbReference type="InterPro" id="IPR036264">
    <property type="entry name" value="Bact_exopeptidase_dim_dom"/>
</dbReference>
<gene>
    <name evidence="5" type="primary">argE</name>
    <name evidence="5" type="ORF">NCTC10717_02387</name>
</gene>
<dbReference type="EMBL" id="UHIA01000004">
    <property type="protein sequence ID" value="SUO98631.1"/>
    <property type="molecule type" value="Genomic_DNA"/>
</dbReference>
<name>A0A380N3Z7_9GAMM</name>
<keyword evidence="1" id="KW-0479">Metal-binding</keyword>
<keyword evidence="3" id="KW-0170">Cobalt</keyword>
<dbReference type="PANTHER" id="PTHR43808:SF31">
    <property type="entry name" value="N-ACETYL-L-CITRULLINE DEACETYLASE"/>
    <property type="match status" value="1"/>
</dbReference>
<evidence type="ECO:0000256" key="1">
    <source>
        <dbReference type="ARBA" id="ARBA00022723"/>
    </source>
</evidence>
<dbReference type="Pfam" id="PF07687">
    <property type="entry name" value="M20_dimer"/>
    <property type="match status" value="1"/>
</dbReference>
<dbReference type="InterPro" id="IPR002933">
    <property type="entry name" value="Peptidase_M20"/>
</dbReference>
<dbReference type="CDD" id="cd03894">
    <property type="entry name" value="M20_ArgE"/>
    <property type="match status" value="1"/>
</dbReference>
<dbReference type="SUPFAM" id="SSF53187">
    <property type="entry name" value="Zn-dependent exopeptidases"/>
    <property type="match status" value="1"/>
</dbReference>
<dbReference type="GO" id="GO:0006526">
    <property type="term" value="P:L-arginine biosynthetic process"/>
    <property type="evidence" value="ECO:0007669"/>
    <property type="project" value="InterPro"/>
</dbReference>
<dbReference type="Pfam" id="PF01546">
    <property type="entry name" value="Peptidase_M20"/>
    <property type="match status" value="1"/>
</dbReference>
<protein>
    <submittedName>
        <fullName evidence="5">Acetylornithine deacetylase</fullName>
        <ecNumber evidence="5">3.5.1.16</ecNumber>
    </submittedName>
</protein>
<sequence length="380" mass="41286">MNYQEILQELIAHNTISSESNLGLMDWVQDYLQDLGIHCLRLEDEEGLPKASLIAQIGPQTAGGLIFSGHTDVVPVAGQPWTADPFVMRDSGDKLIGRGVCDMKGFIACVLASAPAWQQLPLQKPVYFAFSYDEEVGCDKAPRIARTLQEWGAQSAWAIIGEPTLLAPVVGQKGIVNIRTTLTGMAAHSSQILHQGVSAVHEAGKLVGYIEQVMYDLIADGEINPAFNVPHSSLHVGMIQGGIAHNVLARECVLDWEIRNLPEQSIEAVLARVEAYAQQLCVANSDLRIETELTSAIVPGLVNRDNAELLALLAKHLPDTQLEHVAYATEAGHFQQAGFQAVILGPGSILQAHQPDEWIEKSQLERCCVLLADLVKDACL</sequence>
<keyword evidence="2 5" id="KW-0378">Hydrolase</keyword>
<dbReference type="NCBIfam" id="NF005710">
    <property type="entry name" value="PRK07522.1"/>
    <property type="match status" value="1"/>
</dbReference>
<dbReference type="PANTHER" id="PTHR43808">
    <property type="entry name" value="ACETYLORNITHINE DEACETYLASE"/>
    <property type="match status" value="1"/>
</dbReference>
<organism evidence="5 6">
    <name type="scientific">Suttonella indologenes</name>
    <dbReference type="NCBI Taxonomy" id="13276"/>
    <lineage>
        <taxon>Bacteria</taxon>
        <taxon>Pseudomonadati</taxon>
        <taxon>Pseudomonadota</taxon>
        <taxon>Gammaproteobacteria</taxon>
        <taxon>Cardiobacteriales</taxon>
        <taxon>Cardiobacteriaceae</taxon>
        <taxon>Suttonella</taxon>
    </lineage>
</organism>
<dbReference type="Gene3D" id="3.40.630.10">
    <property type="entry name" value="Zn peptidases"/>
    <property type="match status" value="1"/>
</dbReference>
<dbReference type="InterPro" id="IPR011650">
    <property type="entry name" value="Peptidase_M20_dimer"/>
</dbReference>
<dbReference type="EC" id="3.5.1.16" evidence="5"/>
<evidence type="ECO:0000313" key="6">
    <source>
        <dbReference type="Proteomes" id="UP000254575"/>
    </source>
</evidence>
<dbReference type="OrthoDB" id="3665926at2"/>
<evidence type="ECO:0000256" key="3">
    <source>
        <dbReference type="ARBA" id="ARBA00023285"/>
    </source>
</evidence>
<dbReference type="RefSeq" id="WP_115219428.1">
    <property type="nucleotide sequence ID" value="NZ_UHIA01000004.1"/>
</dbReference>
<dbReference type="GO" id="GO:0008777">
    <property type="term" value="F:acetylornithine deacetylase activity"/>
    <property type="evidence" value="ECO:0007669"/>
    <property type="project" value="UniProtKB-EC"/>
</dbReference>
<dbReference type="Proteomes" id="UP000254575">
    <property type="component" value="Unassembled WGS sequence"/>
</dbReference>
<evidence type="ECO:0000256" key="2">
    <source>
        <dbReference type="ARBA" id="ARBA00022801"/>
    </source>
</evidence>
<dbReference type="SUPFAM" id="SSF55031">
    <property type="entry name" value="Bacterial exopeptidase dimerisation domain"/>
    <property type="match status" value="1"/>
</dbReference>
<proteinExistence type="predicted"/>
<dbReference type="InterPro" id="IPR050072">
    <property type="entry name" value="Peptidase_M20A"/>
</dbReference>
<evidence type="ECO:0000313" key="5">
    <source>
        <dbReference type="EMBL" id="SUO98631.1"/>
    </source>
</evidence>
<dbReference type="GO" id="GO:0046872">
    <property type="term" value="F:metal ion binding"/>
    <property type="evidence" value="ECO:0007669"/>
    <property type="project" value="UniProtKB-KW"/>
</dbReference>
<evidence type="ECO:0000259" key="4">
    <source>
        <dbReference type="Pfam" id="PF07687"/>
    </source>
</evidence>
<reference evidence="5 6" key="1">
    <citation type="submission" date="2018-06" db="EMBL/GenBank/DDBJ databases">
        <authorList>
            <consortium name="Pathogen Informatics"/>
            <person name="Doyle S."/>
        </authorList>
    </citation>
    <scope>NUCLEOTIDE SEQUENCE [LARGE SCALE GENOMIC DNA]</scope>
    <source>
        <strain evidence="5 6">NCTC10717</strain>
    </source>
</reference>
<dbReference type="InterPro" id="IPR010169">
    <property type="entry name" value="AcOrn-deacetyl"/>
</dbReference>
<dbReference type="AlphaFoldDB" id="A0A380N3Z7"/>
<dbReference type="NCBIfam" id="TIGR01892">
    <property type="entry name" value="AcOrn-deacetyl"/>
    <property type="match status" value="1"/>
</dbReference>
<feature type="domain" description="Peptidase M20 dimerisation" evidence="4">
    <location>
        <begin position="170"/>
        <end position="281"/>
    </location>
</feature>